<evidence type="ECO:0000313" key="3">
    <source>
        <dbReference type="Proteomes" id="UP000244334"/>
    </source>
</evidence>
<protein>
    <submittedName>
        <fullName evidence="2">Uncharacterized protein</fullName>
    </submittedName>
</protein>
<feature type="region of interest" description="Disordered" evidence="1">
    <location>
        <begin position="1"/>
        <end position="20"/>
    </location>
</feature>
<dbReference type="Proteomes" id="UP000244334">
    <property type="component" value="Unassembled WGS sequence"/>
</dbReference>
<proteinExistence type="predicted"/>
<evidence type="ECO:0000313" key="2">
    <source>
        <dbReference type="EMBL" id="RAP70082.1"/>
    </source>
</evidence>
<dbReference type="EMBL" id="LJAM02000469">
    <property type="protein sequence ID" value="RAP70082.1"/>
    <property type="molecule type" value="Genomic_DNA"/>
</dbReference>
<dbReference type="RefSeq" id="WP_167566276.1">
    <property type="nucleotide sequence ID" value="NZ_LJAM02000469.1"/>
</dbReference>
<accession>A0A328TL67</accession>
<name>A0A328TL67_9GAMM</name>
<gene>
    <name evidence="2" type="ORF">ACZ87_03120</name>
</gene>
<keyword evidence="3" id="KW-1185">Reference proteome</keyword>
<comment type="caution">
    <text evidence="2">The sequence shown here is derived from an EMBL/GenBank/DDBJ whole genome shotgun (WGS) entry which is preliminary data.</text>
</comment>
<feature type="compositionally biased region" description="Acidic residues" evidence="1">
    <location>
        <begin position="1"/>
        <end position="12"/>
    </location>
</feature>
<dbReference type="AlphaFoldDB" id="A0A328TL67"/>
<reference evidence="2" key="1">
    <citation type="submission" date="2018-04" db="EMBL/GenBank/DDBJ databases">
        <title>Genomes of the Obligate Erwinia dacicola and Facultative Enterobacter sp. OLF Endosymbionts of the Olive Fruit fly, Bactrocera oleae.</title>
        <authorList>
            <person name="Estes A.M."/>
            <person name="Hearn D.J."/>
            <person name="Agarwal S."/>
            <person name="Pierson E.A."/>
            <person name="Dunning-Hotopp J.C."/>
        </authorList>
    </citation>
    <scope>NUCLEOTIDE SEQUENCE [LARGE SCALE GENOMIC DNA]</scope>
    <source>
        <strain evidence="2">Oroville</strain>
    </source>
</reference>
<evidence type="ECO:0000256" key="1">
    <source>
        <dbReference type="SAM" id="MobiDB-lite"/>
    </source>
</evidence>
<organism evidence="2 3">
    <name type="scientific">Candidatus Erwinia dacicola</name>
    <dbReference type="NCBI Taxonomy" id="252393"/>
    <lineage>
        <taxon>Bacteria</taxon>
        <taxon>Pseudomonadati</taxon>
        <taxon>Pseudomonadota</taxon>
        <taxon>Gammaproteobacteria</taxon>
        <taxon>Enterobacterales</taxon>
        <taxon>Erwiniaceae</taxon>
        <taxon>Erwinia</taxon>
    </lineage>
</organism>
<sequence length="69" mass="7420">MKDIIEPVDTDDGLFHDGDPSTGAEGTIVYAKIMNALQGGIIDIQTENKNILAEAQMTPDPSSRRITSC</sequence>